<evidence type="ECO:0008006" key="4">
    <source>
        <dbReference type="Google" id="ProtNLM"/>
    </source>
</evidence>
<dbReference type="STRING" id="1121429.SAMN02745133_01036"/>
<protein>
    <recommendedName>
        <fullName evidence="4">Regulatory protein, FmdB family</fullName>
    </recommendedName>
</protein>
<proteinExistence type="predicted"/>
<sequence>MVRYKCEQCGKIVEYLKSFGKGPKSSACSCGGQLKPIDNLSEQSKGGEPYENRHPGKERPSE</sequence>
<dbReference type="Proteomes" id="UP000184148">
    <property type="component" value="Unassembled WGS sequence"/>
</dbReference>
<organism evidence="2 3">
    <name type="scientific">Desulforamulus putei DSM 12395</name>
    <dbReference type="NCBI Taxonomy" id="1121429"/>
    <lineage>
        <taxon>Bacteria</taxon>
        <taxon>Bacillati</taxon>
        <taxon>Bacillota</taxon>
        <taxon>Clostridia</taxon>
        <taxon>Eubacteriales</taxon>
        <taxon>Peptococcaceae</taxon>
        <taxon>Desulforamulus</taxon>
    </lineage>
</organism>
<evidence type="ECO:0000313" key="2">
    <source>
        <dbReference type="EMBL" id="SHE73868.1"/>
    </source>
</evidence>
<evidence type="ECO:0000313" key="3">
    <source>
        <dbReference type="Proteomes" id="UP000184148"/>
    </source>
</evidence>
<accession>A0A1M4VY18</accession>
<name>A0A1M4VY18_9FIRM</name>
<keyword evidence="3" id="KW-1185">Reference proteome</keyword>
<dbReference type="AlphaFoldDB" id="A0A1M4VY18"/>
<feature type="region of interest" description="Disordered" evidence="1">
    <location>
        <begin position="37"/>
        <end position="62"/>
    </location>
</feature>
<evidence type="ECO:0000256" key="1">
    <source>
        <dbReference type="SAM" id="MobiDB-lite"/>
    </source>
</evidence>
<gene>
    <name evidence="2" type="ORF">SAMN02745133_01036</name>
</gene>
<dbReference type="EMBL" id="FQUY01000005">
    <property type="protein sequence ID" value="SHE73868.1"/>
    <property type="molecule type" value="Genomic_DNA"/>
</dbReference>
<feature type="compositionally biased region" description="Basic and acidic residues" evidence="1">
    <location>
        <begin position="48"/>
        <end position="62"/>
    </location>
</feature>
<reference evidence="3" key="1">
    <citation type="submission" date="2016-11" db="EMBL/GenBank/DDBJ databases">
        <authorList>
            <person name="Varghese N."/>
            <person name="Submissions S."/>
        </authorList>
    </citation>
    <scope>NUCLEOTIDE SEQUENCE [LARGE SCALE GENOMIC DNA]</scope>
    <source>
        <strain evidence="3">DSM 12395</strain>
    </source>
</reference>